<dbReference type="Proteomes" id="UP000317747">
    <property type="component" value="Unassembled WGS sequence"/>
</dbReference>
<dbReference type="InterPro" id="IPR009977">
    <property type="entry name" value="Mig-14"/>
</dbReference>
<name>A0A506Q691_9GAMM</name>
<dbReference type="AlphaFoldDB" id="A0A506Q691"/>
<dbReference type="EMBL" id="VHJA01000055">
    <property type="protein sequence ID" value="TPV41564.1"/>
    <property type="molecule type" value="Genomic_DNA"/>
</dbReference>
<keyword evidence="2" id="KW-1185">Reference proteome</keyword>
<accession>A0A506Q691</accession>
<comment type="caution">
    <text evidence="1">The sequence shown here is derived from an EMBL/GenBank/DDBJ whole genome shotgun (WGS) entry which is preliminary data.</text>
</comment>
<protein>
    <submittedName>
        <fullName evidence="1">Transcriptional regulator</fullName>
    </submittedName>
</protein>
<evidence type="ECO:0000313" key="2">
    <source>
        <dbReference type="Proteomes" id="UP000317747"/>
    </source>
</evidence>
<proteinExistence type="predicted"/>
<gene>
    <name evidence="1" type="ORF">FJW01_10635</name>
</gene>
<dbReference type="OrthoDB" id="6447890at2"/>
<dbReference type="InterPro" id="IPR016181">
    <property type="entry name" value="Acyl_CoA_acyltransferase"/>
</dbReference>
<reference evidence="1 2" key="1">
    <citation type="submission" date="2019-06" db="EMBL/GenBank/DDBJ databases">
        <title>Taxogenomics and systematics of the genus Pantoea.</title>
        <authorList>
            <person name="Tambong J.T."/>
        </authorList>
    </citation>
    <scope>NUCLEOTIDE SEQUENCE [LARGE SCALE GENOMIC DNA]</scope>
    <source>
        <strain evidence="1 2">LMG 24200</strain>
    </source>
</reference>
<organism evidence="1 2">
    <name type="scientific">Pantoea deleyi</name>
    <dbReference type="NCBI Taxonomy" id="470932"/>
    <lineage>
        <taxon>Bacteria</taxon>
        <taxon>Pseudomonadati</taxon>
        <taxon>Pseudomonadota</taxon>
        <taxon>Gammaproteobacteria</taxon>
        <taxon>Enterobacterales</taxon>
        <taxon>Erwiniaceae</taxon>
        <taxon>Pantoea</taxon>
    </lineage>
</organism>
<evidence type="ECO:0000313" key="1">
    <source>
        <dbReference type="EMBL" id="TPV41564.1"/>
    </source>
</evidence>
<dbReference type="RefSeq" id="WP_128084763.1">
    <property type="nucleotide sequence ID" value="NZ_CP071407.1"/>
</dbReference>
<dbReference type="SUPFAM" id="SSF55729">
    <property type="entry name" value="Acyl-CoA N-acyltransferases (Nat)"/>
    <property type="match status" value="1"/>
</dbReference>
<sequence>MNILPSVWRATHEILLKRAGMLTTHLKLKKTGWEECDASAYAQIYTTFGGSICTHPRVIAYLAEREGVAVQYYLKRVNGQPVAAIFSLNGSLEYKKSRLPFVFDDLILPVKAGAKILLPFRTKRLSPHSSGVIVNSIRHNLFKKKMAHIKSDFSVKTAKKRTGEVRRFTKMGGTVEDVSGFSPGELAAIYQRLFNLRWQNQLQCTDIDTLTETFTLFREMIFGKILFINDSPCAFDLNYKVECPDWYYFEDFNGGMDPQFKSIGIGSVLLWENILHAKALAASSEKKFIFSLGAYNPAWHYKQQWCDIMPSGRTLF</sequence>
<dbReference type="Pfam" id="PF07395">
    <property type="entry name" value="Mig-14"/>
    <property type="match status" value="1"/>
</dbReference>